<dbReference type="EMBL" id="JAFCIX010000335">
    <property type="protein sequence ID" value="KAH6594405.1"/>
    <property type="molecule type" value="Genomic_DNA"/>
</dbReference>
<dbReference type="Proteomes" id="UP001648503">
    <property type="component" value="Unassembled WGS sequence"/>
</dbReference>
<reference evidence="1 2" key="1">
    <citation type="submission" date="2021-02" db="EMBL/GenBank/DDBJ databases">
        <title>Variation within the Batrachochytrium salamandrivorans European outbreak.</title>
        <authorList>
            <person name="Kelly M."/>
            <person name="Pasmans F."/>
            <person name="Shea T.P."/>
            <person name="Munoz J.F."/>
            <person name="Carranza S."/>
            <person name="Cuomo C.A."/>
            <person name="Martel A."/>
        </authorList>
    </citation>
    <scope>NUCLEOTIDE SEQUENCE [LARGE SCALE GENOMIC DNA]</scope>
    <source>
        <strain evidence="1 2">AMFP18/2</strain>
    </source>
</reference>
<comment type="caution">
    <text evidence="1">The sequence shown here is derived from an EMBL/GenBank/DDBJ whole genome shotgun (WGS) entry which is preliminary data.</text>
</comment>
<evidence type="ECO:0008006" key="3">
    <source>
        <dbReference type="Google" id="ProtNLM"/>
    </source>
</evidence>
<gene>
    <name evidence="1" type="ORF">BASA50_006652</name>
</gene>
<organism evidence="1 2">
    <name type="scientific">Batrachochytrium salamandrivorans</name>
    <dbReference type="NCBI Taxonomy" id="1357716"/>
    <lineage>
        <taxon>Eukaryota</taxon>
        <taxon>Fungi</taxon>
        <taxon>Fungi incertae sedis</taxon>
        <taxon>Chytridiomycota</taxon>
        <taxon>Chytridiomycota incertae sedis</taxon>
        <taxon>Chytridiomycetes</taxon>
        <taxon>Rhizophydiales</taxon>
        <taxon>Rhizophydiales incertae sedis</taxon>
        <taxon>Batrachochytrium</taxon>
    </lineage>
</organism>
<protein>
    <recommendedName>
        <fullName evidence="3">Pentacotripeptide-repeat region of PRORP domain-containing protein</fullName>
    </recommendedName>
</protein>
<evidence type="ECO:0000313" key="2">
    <source>
        <dbReference type="Proteomes" id="UP001648503"/>
    </source>
</evidence>
<dbReference type="InterPro" id="IPR011990">
    <property type="entry name" value="TPR-like_helical_dom_sf"/>
</dbReference>
<dbReference type="Gene3D" id="1.25.40.10">
    <property type="entry name" value="Tetratricopeptide repeat domain"/>
    <property type="match status" value="1"/>
</dbReference>
<dbReference type="PANTHER" id="PTHR47934">
    <property type="entry name" value="PENTATRICOPEPTIDE REPEAT-CONTAINING PROTEIN PET309, MITOCHONDRIAL"/>
    <property type="match status" value="1"/>
</dbReference>
<sequence length="543" mass="61414">MVWHRVVTRANVAVTQTAQRLACIHVDQTIPWLMAAGKIEVGCMHCLSVARKSSTQGLAYIPNTHARHYSQTSSKDLGNNPAGPIKSMNASVNSCWPSGQASQELAKSIPRPNRHSLNYEEDPQSHLTQHQLITKMDKAERLISRLDKDQIFSAISHLRVLLNRSRSSLRLLSIDHYSTVIAIIINNALDNIGSYLDSENFQLAELAFQLMLLLASQPRSVRLNHIADHYAFQSNINAFRKLLNKMIDSGANLSRYSILRYFMAVDILDGHISQGLKWFDQLIELNKPIELYHDLLKLLIIRKDEASIKTALERMRKNGIRPTVTMTIMLAHHYNDNNDYTNMKQALDDFCHDGRALTTEMWNMLLVGANGIGDYTTSISLLHKMRSLELIFNVDTRNEEIVALAGANKWEAAWNAYSQFAPEYIISEIALASLANICGSMKNVKSTLRRISTVPQLYEVSPIQIAEDLITGYSTLGDIDSALKLISYLEYHKRPVVCEVYHRAIDAYIFSGSLLPGLDYAYVCSLKIRYWHIIPRGRDGTRV</sequence>
<dbReference type="PANTHER" id="PTHR47934:SF6">
    <property type="entry name" value="MITOCHONDRIAL GROUP I INTRON SPLICING FACTOR CCM1-RELATED"/>
    <property type="match status" value="1"/>
</dbReference>
<evidence type="ECO:0000313" key="1">
    <source>
        <dbReference type="EMBL" id="KAH6594405.1"/>
    </source>
</evidence>
<accession>A0ABQ8F997</accession>
<keyword evidence="2" id="KW-1185">Reference proteome</keyword>
<name>A0ABQ8F997_9FUNG</name>
<dbReference type="InterPro" id="IPR051114">
    <property type="entry name" value="Mito_RNA_Proc_CCM1"/>
</dbReference>
<proteinExistence type="predicted"/>